<dbReference type="PANTHER" id="PTHR45749">
    <property type="match status" value="1"/>
</dbReference>
<dbReference type="EMBL" id="JANJYJ010000005">
    <property type="protein sequence ID" value="KAK3212732.1"/>
    <property type="molecule type" value="Genomic_DNA"/>
</dbReference>
<dbReference type="InterPro" id="IPR025398">
    <property type="entry name" value="DUF4371"/>
</dbReference>
<proteinExistence type="predicted"/>
<gene>
    <name evidence="3" type="ORF">Dsin_017438</name>
</gene>
<feature type="compositionally biased region" description="Basic and acidic residues" evidence="1">
    <location>
        <begin position="118"/>
        <end position="128"/>
    </location>
</feature>
<sequence length="406" mass="46495">MFIPYLAASSMTLHKDSWTCRKASGEILRMASIEVITSYLVEVGVLEGKSPLAALVFVRPVSLKSCGVYDKKDVGESSSRPNAPCDVHTSNTRSPPKTKRSKTQNDDTQTLSHITTTHYERDPEKRIPIRQYPVDKQDEIRRAYVDMGPFQPTYEYPLNPCGSQSSWFQQSWFIKFPWIEYSVENNSAFCFPCNIFDSPTSKYHTFTVESFQNWKRVGRYQCPLAKHAKEDHNSLHHIAMQKWNHLKNPSLYIAKMTNKQSSKVNMQNRLLLKTSIESVKWLAMQGCAFRGNDESINSVNHGNFIEMVMLQARVNKDIAKVVLYNAAQNAKYTSPKIQQELLKILVNSVSDKIRVQIGDVKFCILVDEAVDESNKEQMAIILRYVNDDGFIRNGFLKLYVLMIQAP</sequence>
<evidence type="ECO:0000313" key="4">
    <source>
        <dbReference type="Proteomes" id="UP001281410"/>
    </source>
</evidence>
<feature type="compositionally biased region" description="Polar residues" evidence="1">
    <location>
        <begin position="106"/>
        <end position="117"/>
    </location>
</feature>
<accession>A0AAE0AGC4</accession>
<evidence type="ECO:0000313" key="3">
    <source>
        <dbReference type="EMBL" id="KAK3212732.1"/>
    </source>
</evidence>
<keyword evidence="4" id="KW-1185">Reference proteome</keyword>
<dbReference type="PANTHER" id="PTHR45749:SF26">
    <property type="entry name" value="ZINC FINGER MYM-TYPE PROTEIN 1-LIKE"/>
    <property type="match status" value="1"/>
</dbReference>
<dbReference type="SMART" id="SM00597">
    <property type="entry name" value="ZnF_TTF"/>
    <property type="match status" value="1"/>
</dbReference>
<feature type="domain" description="TTF-type" evidence="2">
    <location>
        <begin position="164"/>
        <end position="255"/>
    </location>
</feature>
<comment type="caution">
    <text evidence="3">The sequence shown here is derived from an EMBL/GenBank/DDBJ whole genome shotgun (WGS) entry which is preliminary data.</text>
</comment>
<organism evidence="3 4">
    <name type="scientific">Dipteronia sinensis</name>
    <dbReference type="NCBI Taxonomy" id="43782"/>
    <lineage>
        <taxon>Eukaryota</taxon>
        <taxon>Viridiplantae</taxon>
        <taxon>Streptophyta</taxon>
        <taxon>Embryophyta</taxon>
        <taxon>Tracheophyta</taxon>
        <taxon>Spermatophyta</taxon>
        <taxon>Magnoliopsida</taxon>
        <taxon>eudicotyledons</taxon>
        <taxon>Gunneridae</taxon>
        <taxon>Pentapetalae</taxon>
        <taxon>rosids</taxon>
        <taxon>malvids</taxon>
        <taxon>Sapindales</taxon>
        <taxon>Sapindaceae</taxon>
        <taxon>Hippocastanoideae</taxon>
        <taxon>Acereae</taxon>
        <taxon>Dipteronia</taxon>
    </lineage>
</organism>
<name>A0AAE0AGC4_9ROSI</name>
<dbReference type="InterPro" id="IPR006580">
    <property type="entry name" value="Znf_TTF"/>
</dbReference>
<dbReference type="AlphaFoldDB" id="A0AAE0AGC4"/>
<evidence type="ECO:0000256" key="1">
    <source>
        <dbReference type="SAM" id="MobiDB-lite"/>
    </source>
</evidence>
<protein>
    <recommendedName>
        <fullName evidence="2">TTF-type domain-containing protein</fullName>
    </recommendedName>
</protein>
<dbReference type="Pfam" id="PF14291">
    <property type="entry name" value="DUF4371"/>
    <property type="match status" value="1"/>
</dbReference>
<evidence type="ECO:0000259" key="2">
    <source>
        <dbReference type="SMART" id="SM00597"/>
    </source>
</evidence>
<reference evidence="3" key="1">
    <citation type="journal article" date="2023" name="Plant J.">
        <title>Genome sequences and population genomics provide insights into the demographic history, inbreeding, and mutation load of two 'living fossil' tree species of Dipteronia.</title>
        <authorList>
            <person name="Feng Y."/>
            <person name="Comes H.P."/>
            <person name="Chen J."/>
            <person name="Zhu S."/>
            <person name="Lu R."/>
            <person name="Zhang X."/>
            <person name="Li P."/>
            <person name="Qiu J."/>
            <person name="Olsen K.M."/>
            <person name="Qiu Y."/>
        </authorList>
    </citation>
    <scope>NUCLEOTIDE SEQUENCE</scope>
    <source>
        <strain evidence="3">NBL</strain>
    </source>
</reference>
<feature type="region of interest" description="Disordered" evidence="1">
    <location>
        <begin position="72"/>
        <end position="128"/>
    </location>
</feature>
<dbReference type="Proteomes" id="UP001281410">
    <property type="component" value="Unassembled WGS sequence"/>
</dbReference>